<dbReference type="FunFam" id="2.160.20.10:FF:000004">
    <property type="entry name" value="Pectin lyase-like superfamily protein"/>
    <property type="match status" value="1"/>
</dbReference>
<dbReference type="SUPFAM" id="SSF51126">
    <property type="entry name" value="Pectin lyase-like"/>
    <property type="match status" value="1"/>
</dbReference>
<evidence type="ECO:0000256" key="1">
    <source>
        <dbReference type="ARBA" id="ARBA00004191"/>
    </source>
</evidence>
<evidence type="ECO:0000256" key="4">
    <source>
        <dbReference type="ARBA" id="ARBA00022525"/>
    </source>
</evidence>
<accession>A0AAN9XHE3</accession>
<feature type="chain" id="PRO_5043015947" description="Exopolygalacturonase-like" evidence="10">
    <location>
        <begin position="28"/>
        <end position="427"/>
    </location>
</feature>
<evidence type="ECO:0000256" key="6">
    <source>
        <dbReference type="ARBA" id="ARBA00023295"/>
    </source>
</evidence>
<name>A0AAN9XHE3_PSOTE</name>
<gene>
    <name evidence="11" type="ORF">VNO78_20724</name>
</gene>
<comment type="similarity">
    <text evidence="2 9">Belongs to the glycosyl hydrolase 28 family.</text>
</comment>
<dbReference type="PROSITE" id="PS00502">
    <property type="entry name" value="POLYGALACTURONASE"/>
    <property type="match status" value="1"/>
</dbReference>
<evidence type="ECO:0000256" key="2">
    <source>
        <dbReference type="ARBA" id="ARBA00008834"/>
    </source>
</evidence>
<keyword evidence="3" id="KW-0134">Cell wall</keyword>
<evidence type="ECO:0000313" key="11">
    <source>
        <dbReference type="EMBL" id="KAK7392290.1"/>
    </source>
</evidence>
<evidence type="ECO:0000256" key="9">
    <source>
        <dbReference type="RuleBase" id="RU361169"/>
    </source>
</evidence>
<keyword evidence="4" id="KW-0964">Secreted</keyword>
<evidence type="ECO:0000256" key="8">
    <source>
        <dbReference type="PROSITE-ProRule" id="PRU10052"/>
    </source>
</evidence>
<evidence type="ECO:0000313" key="12">
    <source>
        <dbReference type="Proteomes" id="UP001386955"/>
    </source>
</evidence>
<dbReference type="InterPro" id="IPR006626">
    <property type="entry name" value="PbH1"/>
</dbReference>
<dbReference type="GO" id="GO:0004650">
    <property type="term" value="F:polygalacturonase activity"/>
    <property type="evidence" value="ECO:0007669"/>
    <property type="project" value="InterPro"/>
</dbReference>
<dbReference type="Gene3D" id="2.160.20.10">
    <property type="entry name" value="Single-stranded right-handed beta-helix, Pectin lyase-like"/>
    <property type="match status" value="1"/>
</dbReference>
<dbReference type="PANTHER" id="PTHR31375">
    <property type="match status" value="1"/>
</dbReference>
<feature type="active site" evidence="8">
    <location>
        <position position="273"/>
    </location>
</feature>
<comment type="subcellular location">
    <subcellularLocation>
        <location evidence="1">Secreted</location>
        <location evidence="1">Cell wall</location>
    </subcellularLocation>
</comment>
<dbReference type="SMART" id="SM00710">
    <property type="entry name" value="PbH1"/>
    <property type="match status" value="5"/>
</dbReference>
<keyword evidence="10" id="KW-0732">Signal</keyword>
<comment type="caution">
    <text evidence="11">The sequence shown here is derived from an EMBL/GenBank/DDBJ whole genome shotgun (WGS) entry which is preliminary data.</text>
</comment>
<reference evidence="11 12" key="1">
    <citation type="submission" date="2024-01" db="EMBL/GenBank/DDBJ databases">
        <title>The genomes of 5 underutilized Papilionoideae crops provide insights into root nodulation and disease resistanc.</title>
        <authorList>
            <person name="Jiang F."/>
        </authorList>
    </citation>
    <scope>NUCLEOTIDE SEQUENCE [LARGE SCALE GENOMIC DNA]</scope>
    <source>
        <strain evidence="11">DUOXIRENSHENG_FW03</strain>
        <tissue evidence="11">Leaves</tissue>
    </source>
</reference>
<dbReference type="AlphaFoldDB" id="A0AAN9XHE3"/>
<dbReference type="Proteomes" id="UP001386955">
    <property type="component" value="Unassembled WGS sequence"/>
</dbReference>
<dbReference type="Pfam" id="PF00295">
    <property type="entry name" value="Glyco_hydro_28"/>
    <property type="match status" value="1"/>
</dbReference>
<dbReference type="PROSITE" id="PS51257">
    <property type="entry name" value="PROKAR_LIPOPROTEIN"/>
    <property type="match status" value="1"/>
</dbReference>
<dbReference type="GO" id="GO:0005975">
    <property type="term" value="P:carbohydrate metabolic process"/>
    <property type="evidence" value="ECO:0007669"/>
    <property type="project" value="InterPro"/>
</dbReference>
<dbReference type="GO" id="GO:0071555">
    <property type="term" value="P:cell wall organization"/>
    <property type="evidence" value="ECO:0007669"/>
    <property type="project" value="UniProtKB-KW"/>
</dbReference>
<evidence type="ECO:0000256" key="3">
    <source>
        <dbReference type="ARBA" id="ARBA00022512"/>
    </source>
</evidence>
<dbReference type="InterPro" id="IPR012334">
    <property type="entry name" value="Pectin_lyas_fold"/>
</dbReference>
<evidence type="ECO:0000256" key="5">
    <source>
        <dbReference type="ARBA" id="ARBA00022801"/>
    </source>
</evidence>
<evidence type="ECO:0008006" key="13">
    <source>
        <dbReference type="Google" id="ProtNLM"/>
    </source>
</evidence>
<keyword evidence="12" id="KW-1185">Reference proteome</keyword>
<evidence type="ECO:0000256" key="10">
    <source>
        <dbReference type="SAM" id="SignalP"/>
    </source>
</evidence>
<dbReference type="EMBL" id="JAYMYS010000005">
    <property type="protein sequence ID" value="KAK7392290.1"/>
    <property type="molecule type" value="Genomic_DNA"/>
</dbReference>
<keyword evidence="7" id="KW-0961">Cell wall biogenesis/degradation</keyword>
<sequence length="427" mass="45122">MTMATARALFFLGIAFLSCSLIGASRSIKTRRSLLPIPNNGPANNGPANNGPAIFDVTKFGAVADDKTDNIVAFRAAWQAACKNSTTQAKVVIPVGSFRTAQTMFAGPCNSPKPITVEVIGTVKANTDPSEYVDPEWFTFLNIDSLVLTGKGVFDGQGAAMWPLNDCKQTKGNCASLPSSLKLDKLNNSVVTGITSLNSMQFHLHVHRCTNVSISNLNITAPGNSPNTDGMHISSSDGIKVFSSVIGTGDDCISIGHSTTNIAITNITCGPGHGISVGSLGKRPDEQSVNGVTVTNCTFVNTTNGARIKTWLGQVPMEAKNITYEGLIMKNVQNPIVVDQSYGSRTSRSPSTSVWKISNVHFRKIQGTTVSNVAVSLQCSTLNPCEGIEIADVDLAYAGRPVNTTFISSCSNTKAISFVGTLNPPPC</sequence>
<organism evidence="11 12">
    <name type="scientific">Psophocarpus tetragonolobus</name>
    <name type="common">Winged bean</name>
    <name type="synonym">Dolichos tetragonolobus</name>
    <dbReference type="NCBI Taxonomy" id="3891"/>
    <lineage>
        <taxon>Eukaryota</taxon>
        <taxon>Viridiplantae</taxon>
        <taxon>Streptophyta</taxon>
        <taxon>Embryophyta</taxon>
        <taxon>Tracheophyta</taxon>
        <taxon>Spermatophyta</taxon>
        <taxon>Magnoliopsida</taxon>
        <taxon>eudicotyledons</taxon>
        <taxon>Gunneridae</taxon>
        <taxon>Pentapetalae</taxon>
        <taxon>rosids</taxon>
        <taxon>fabids</taxon>
        <taxon>Fabales</taxon>
        <taxon>Fabaceae</taxon>
        <taxon>Papilionoideae</taxon>
        <taxon>50 kb inversion clade</taxon>
        <taxon>NPAAA clade</taxon>
        <taxon>indigoferoid/millettioid clade</taxon>
        <taxon>Phaseoleae</taxon>
        <taxon>Psophocarpus</taxon>
    </lineage>
</organism>
<dbReference type="InterPro" id="IPR011050">
    <property type="entry name" value="Pectin_lyase_fold/virulence"/>
</dbReference>
<evidence type="ECO:0000256" key="7">
    <source>
        <dbReference type="ARBA" id="ARBA00023316"/>
    </source>
</evidence>
<keyword evidence="5 9" id="KW-0378">Hydrolase</keyword>
<proteinExistence type="inferred from homology"/>
<keyword evidence="6 9" id="KW-0326">Glycosidase</keyword>
<dbReference type="InterPro" id="IPR000743">
    <property type="entry name" value="Glyco_hydro_28"/>
</dbReference>
<feature type="signal peptide" evidence="10">
    <location>
        <begin position="1"/>
        <end position="27"/>
    </location>
</feature>
<protein>
    <recommendedName>
        <fullName evidence="13">Exopolygalacturonase-like</fullName>
    </recommendedName>
</protein>